<feature type="compositionally biased region" description="Acidic residues" evidence="3">
    <location>
        <begin position="44"/>
        <end position="53"/>
    </location>
</feature>
<dbReference type="SUPFAM" id="SSF53822">
    <property type="entry name" value="Periplasmic binding protein-like I"/>
    <property type="match status" value="1"/>
</dbReference>
<evidence type="ECO:0000256" key="4">
    <source>
        <dbReference type="SAM" id="SignalP"/>
    </source>
</evidence>
<feature type="signal peptide" evidence="4">
    <location>
        <begin position="1"/>
        <end position="27"/>
    </location>
</feature>
<dbReference type="Proteomes" id="UP001500575">
    <property type="component" value="Unassembled WGS sequence"/>
</dbReference>
<evidence type="ECO:0000313" key="6">
    <source>
        <dbReference type="EMBL" id="GAA2117650.1"/>
    </source>
</evidence>
<keyword evidence="2 4" id="KW-0732">Signal</keyword>
<feature type="chain" id="PRO_5045510255" evidence="4">
    <location>
        <begin position="28"/>
        <end position="455"/>
    </location>
</feature>
<organism evidence="6 7">
    <name type="scientific">Nocardioides bigeumensis</name>
    <dbReference type="NCBI Taxonomy" id="433657"/>
    <lineage>
        <taxon>Bacteria</taxon>
        <taxon>Bacillati</taxon>
        <taxon>Actinomycetota</taxon>
        <taxon>Actinomycetes</taxon>
        <taxon>Propionibacteriales</taxon>
        <taxon>Nocardioidaceae</taxon>
        <taxon>Nocardioides</taxon>
    </lineage>
</organism>
<evidence type="ECO:0000313" key="7">
    <source>
        <dbReference type="Proteomes" id="UP001500575"/>
    </source>
</evidence>
<dbReference type="RefSeq" id="WP_344302420.1">
    <property type="nucleotide sequence ID" value="NZ_BAAAQQ010000002.1"/>
</dbReference>
<dbReference type="InterPro" id="IPR051010">
    <property type="entry name" value="BCAA_transport"/>
</dbReference>
<dbReference type="PROSITE" id="PS51257">
    <property type="entry name" value="PROKAR_LIPOPROTEIN"/>
    <property type="match status" value="1"/>
</dbReference>
<dbReference type="PANTHER" id="PTHR30483:SF6">
    <property type="entry name" value="PERIPLASMIC BINDING PROTEIN OF ABC TRANSPORTER FOR NATURAL AMINO ACIDS"/>
    <property type="match status" value="1"/>
</dbReference>
<evidence type="ECO:0000256" key="1">
    <source>
        <dbReference type="ARBA" id="ARBA00010062"/>
    </source>
</evidence>
<dbReference type="Gene3D" id="3.40.50.2300">
    <property type="match status" value="2"/>
</dbReference>
<feature type="domain" description="Leucine-binding protein" evidence="5">
    <location>
        <begin position="73"/>
        <end position="380"/>
    </location>
</feature>
<gene>
    <name evidence="6" type="ORF">GCM10009843_08830</name>
</gene>
<dbReference type="CDD" id="cd06346">
    <property type="entry name" value="PBP1_ABC_ligand_binding-like"/>
    <property type="match status" value="1"/>
</dbReference>
<reference evidence="6 7" key="1">
    <citation type="journal article" date="2019" name="Int. J. Syst. Evol. Microbiol.">
        <title>The Global Catalogue of Microorganisms (GCM) 10K type strain sequencing project: providing services to taxonomists for standard genome sequencing and annotation.</title>
        <authorList>
            <consortium name="The Broad Institute Genomics Platform"/>
            <consortium name="The Broad Institute Genome Sequencing Center for Infectious Disease"/>
            <person name="Wu L."/>
            <person name="Ma J."/>
        </authorList>
    </citation>
    <scope>NUCLEOTIDE SEQUENCE [LARGE SCALE GENOMIC DNA]</scope>
    <source>
        <strain evidence="6 7">JCM 16021</strain>
    </source>
</reference>
<dbReference type="PANTHER" id="PTHR30483">
    <property type="entry name" value="LEUCINE-SPECIFIC-BINDING PROTEIN"/>
    <property type="match status" value="1"/>
</dbReference>
<feature type="region of interest" description="Disordered" evidence="3">
    <location>
        <begin position="27"/>
        <end position="65"/>
    </location>
</feature>
<dbReference type="Pfam" id="PF13458">
    <property type="entry name" value="Peripla_BP_6"/>
    <property type="match status" value="1"/>
</dbReference>
<proteinExistence type="inferred from homology"/>
<keyword evidence="7" id="KW-1185">Reference proteome</keyword>
<accession>A0ABN2XTL1</accession>
<evidence type="ECO:0000259" key="5">
    <source>
        <dbReference type="Pfam" id="PF13458"/>
    </source>
</evidence>
<sequence length="455" mass="46983">MNRSRTTPWVKLLAGTAVLTLTLAACGSEDPEPEADDTPTASESTDEESEAPAEETFTNDKCTGDQSADNAFRVGGILPLTGNLAFLGPPEIAGVGLAVSDINAAGGVNGSDACHDIQDSGDSTDMSVSTASAQALIASNPSVVIGAASSSVSLNVVDNFADNKVVEVSPANTAADLSGYSPYYFRTAPEDSVQGGVLGSLIAQDGYTKVAFLVFNDTYGTGLRNFTQAAFEGAGGECVYGCKGDSNEFPAGQTTFSSEVTAALASNPDAIVVIAFDETKAIVPELAAQGWDMSKTYYTDGNLNDYSEDFEPGTLEGAQGTLPGADPDQAFKDRVSGWSEFAEGEPLTGYSYAAESYDAVILAALAAIKGGDTKSETIQKNFADVSGATEGTECNSFADCAALLEEGEEIRYAGPSGIGPINDLNDPSSAFVGIYQYDGNNQNSLTSTLEAESVN</sequence>
<evidence type="ECO:0000256" key="3">
    <source>
        <dbReference type="SAM" id="MobiDB-lite"/>
    </source>
</evidence>
<comment type="caution">
    <text evidence="6">The sequence shown here is derived from an EMBL/GenBank/DDBJ whole genome shotgun (WGS) entry which is preliminary data.</text>
</comment>
<dbReference type="EMBL" id="BAAAQQ010000002">
    <property type="protein sequence ID" value="GAA2117650.1"/>
    <property type="molecule type" value="Genomic_DNA"/>
</dbReference>
<dbReference type="InterPro" id="IPR028082">
    <property type="entry name" value="Peripla_BP_I"/>
</dbReference>
<dbReference type="InterPro" id="IPR028081">
    <property type="entry name" value="Leu-bd"/>
</dbReference>
<name>A0ABN2XTL1_9ACTN</name>
<evidence type="ECO:0000256" key="2">
    <source>
        <dbReference type="ARBA" id="ARBA00022729"/>
    </source>
</evidence>
<comment type="similarity">
    <text evidence="1">Belongs to the leucine-binding protein family.</text>
</comment>
<protein>
    <submittedName>
        <fullName evidence="6">ABC transporter substrate-binding protein</fullName>
    </submittedName>
</protein>